<accession>A0A9D4EJ23</accession>
<feature type="chain" id="PRO_5039482680" evidence="1">
    <location>
        <begin position="20"/>
        <end position="179"/>
    </location>
</feature>
<organism evidence="2 3">
    <name type="scientific">Dreissena polymorpha</name>
    <name type="common">Zebra mussel</name>
    <name type="synonym">Mytilus polymorpha</name>
    <dbReference type="NCBI Taxonomy" id="45954"/>
    <lineage>
        <taxon>Eukaryota</taxon>
        <taxon>Metazoa</taxon>
        <taxon>Spiralia</taxon>
        <taxon>Lophotrochozoa</taxon>
        <taxon>Mollusca</taxon>
        <taxon>Bivalvia</taxon>
        <taxon>Autobranchia</taxon>
        <taxon>Heteroconchia</taxon>
        <taxon>Euheterodonta</taxon>
        <taxon>Imparidentia</taxon>
        <taxon>Neoheterodontei</taxon>
        <taxon>Myida</taxon>
        <taxon>Dreissenoidea</taxon>
        <taxon>Dreissenidae</taxon>
        <taxon>Dreissena</taxon>
    </lineage>
</organism>
<dbReference type="AlphaFoldDB" id="A0A9D4EJ23"/>
<keyword evidence="3" id="KW-1185">Reference proteome</keyword>
<dbReference type="EMBL" id="JAIWYP010000009">
    <property type="protein sequence ID" value="KAH3778907.1"/>
    <property type="molecule type" value="Genomic_DNA"/>
</dbReference>
<proteinExistence type="predicted"/>
<evidence type="ECO:0000313" key="3">
    <source>
        <dbReference type="Proteomes" id="UP000828390"/>
    </source>
</evidence>
<reference evidence="2" key="2">
    <citation type="submission" date="2020-11" db="EMBL/GenBank/DDBJ databases">
        <authorList>
            <person name="McCartney M.A."/>
            <person name="Auch B."/>
            <person name="Kono T."/>
            <person name="Mallez S."/>
            <person name="Becker A."/>
            <person name="Gohl D.M."/>
            <person name="Silverstein K.A.T."/>
            <person name="Koren S."/>
            <person name="Bechman K.B."/>
            <person name="Herman A."/>
            <person name="Abrahante J.E."/>
            <person name="Garbe J."/>
        </authorList>
    </citation>
    <scope>NUCLEOTIDE SEQUENCE</scope>
    <source>
        <strain evidence="2">Duluth1</strain>
        <tissue evidence="2">Whole animal</tissue>
    </source>
</reference>
<feature type="signal peptide" evidence="1">
    <location>
        <begin position="1"/>
        <end position="19"/>
    </location>
</feature>
<comment type="caution">
    <text evidence="2">The sequence shown here is derived from an EMBL/GenBank/DDBJ whole genome shotgun (WGS) entry which is preliminary data.</text>
</comment>
<sequence length="179" mass="19252">MKMKIIFVVFGILHGSCSAGDCPQCYHVGLISNQPLGHDDEEALEKVTNFDCAENKFSATTCSSGDRCFSFYSVSHGRGFGNNSDLKYTMEIIERGWGKLVQSTVKGICENSINGSPNKIAAALQLALSQVSNVNVTGEECDGSKTFQLQVPRSGANGRNSSTNGSLLCAFLIIFATFM</sequence>
<reference evidence="2" key="1">
    <citation type="journal article" date="2019" name="bioRxiv">
        <title>The Genome of the Zebra Mussel, Dreissena polymorpha: A Resource for Invasive Species Research.</title>
        <authorList>
            <person name="McCartney M.A."/>
            <person name="Auch B."/>
            <person name="Kono T."/>
            <person name="Mallez S."/>
            <person name="Zhang Y."/>
            <person name="Obille A."/>
            <person name="Becker A."/>
            <person name="Abrahante J.E."/>
            <person name="Garbe J."/>
            <person name="Badalamenti J.P."/>
            <person name="Herman A."/>
            <person name="Mangelson H."/>
            <person name="Liachko I."/>
            <person name="Sullivan S."/>
            <person name="Sone E.D."/>
            <person name="Koren S."/>
            <person name="Silverstein K.A.T."/>
            <person name="Beckman K.B."/>
            <person name="Gohl D.M."/>
        </authorList>
    </citation>
    <scope>NUCLEOTIDE SEQUENCE</scope>
    <source>
        <strain evidence="2">Duluth1</strain>
        <tissue evidence="2">Whole animal</tissue>
    </source>
</reference>
<evidence type="ECO:0000313" key="2">
    <source>
        <dbReference type="EMBL" id="KAH3778907.1"/>
    </source>
</evidence>
<protein>
    <submittedName>
        <fullName evidence="2">Uncharacterized protein</fullName>
    </submittedName>
</protein>
<gene>
    <name evidence="2" type="ORF">DPMN_180384</name>
</gene>
<evidence type="ECO:0000256" key="1">
    <source>
        <dbReference type="SAM" id="SignalP"/>
    </source>
</evidence>
<dbReference type="Proteomes" id="UP000828390">
    <property type="component" value="Unassembled WGS sequence"/>
</dbReference>
<keyword evidence="1" id="KW-0732">Signal</keyword>
<name>A0A9D4EJ23_DREPO</name>